<organism evidence="3 4">
    <name type="scientific">Candidatus Blautia stercoripullorum</name>
    <dbReference type="NCBI Taxonomy" id="2838502"/>
    <lineage>
        <taxon>Bacteria</taxon>
        <taxon>Bacillati</taxon>
        <taxon>Bacillota</taxon>
        <taxon>Clostridia</taxon>
        <taxon>Lachnospirales</taxon>
        <taxon>Lachnospiraceae</taxon>
        <taxon>Blautia</taxon>
    </lineage>
</organism>
<dbReference type="InterPro" id="IPR014592">
    <property type="entry name" value="P-loop_UCP034888"/>
</dbReference>
<dbReference type="SUPFAM" id="SSF52540">
    <property type="entry name" value="P-loop containing nucleoside triphosphate hydrolases"/>
    <property type="match status" value="1"/>
</dbReference>
<name>A0A9D2RAU0_9FIRM</name>
<dbReference type="PANTHER" id="PTHR43581">
    <property type="entry name" value="ATP/GTP PHOSPHATASE"/>
    <property type="match status" value="1"/>
</dbReference>
<comment type="caution">
    <text evidence="3">The sequence shown here is derived from an EMBL/GenBank/DDBJ whole genome shotgun (WGS) entry which is preliminary data.</text>
</comment>
<reference evidence="3" key="2">
    <citation type="submission" date="2021-04" db="EMBL/GenBank/DDBJ databases">
        <authorList>
            <person name="Gilroy R."/>
        </authorList>
    </citation>
    <scope>NUCLEOTIDE SEQUENCE</scope>
    <source>
        <strain evidence="3">ChiW19-6364</strain>
    </source>
</reference>
<dbReference type="PIRSF" id="PIRSF034888">
    <property type="entry name" value="P-loop_UCP034888"/>
    <property type="match status" value="1"/>
</dbReference>
<dbReference type="InterPro" id="IPR003959">
    <property type="entry name" value="ATPase_AAA_core"/>
</dbReference>
<evidence type="ECO:0000313" key="3">
    <source>
        <dbReference type="EMBL" id="HJD41032.1"/>
    </source>
</evidence>
<dbReference type="InterPro" id="IPR027417">
    <property type="entry name" value="P-loop_NTPase"/>
</dbReference>
<evidence type="ECO:0000259" key="1">
    <source>
        <dbReference type="Pfam" id="PF12476"/>
    </source>
</evidence>
<evidence type="ECO:0000259" key="2">
    <source>
        <dbReference type="Pfam" id="PF13304"/>
    </source>
</evidence>
<dbReference type="Gene3D" id="3.40.50.300">
    <property type="entry name" value="P-loop containing nucleotide triphosphate hydrolases"/>
    <property type="match status" value="2"/>
</dbReference>
<dbReference type="PANTHER" id="PTHR43581:SF4">
    <property type="entry name" value="ATP_GTP PHOSPHATASE"/>
    <property type="match status" value="1"/>
</dbReference>
<dbReference type="InterPro" id="IPR051396">
    <property type="entry name" value="Bact_Antivir_Def_Nuclease"/>
</dbReference>
<accession>A0A9D2RAU0</accession>
<gene>
    <name evidence="3" type="ORF">H9913_13530</name>
</gene>
<dbReference type="GO" id="GO:0005524">
    <property type="term" value="F:ATP binding"/>
    <property type="evidence" value="ECO:0007669"/>
    <property type="project" value="InterPro"/>
</dbReference>
<sequence length="346" mass="39083">MLSRISIEGFKCFDKVELTLGKMNLLTGANSSGKSSFIQSLLLLMQQTEQGKNPLNGKYTHLGFWQDVKNSITNPRKIKISAVEQGKAQGQCCLEFDMDNPAEASGIDLLAKKDFIYLSAERVGAEAVYQQNLTDEYRIGVHGEYTFDYLSEERMNELREPAFLYPDLGVNLGNQVDYWLDYITGYMITSERIPGTEIVKVAYRQSRGGNREIKPNHVGTGISYVANVIISALSCSKDSLFVIENPEIHLHPKAQSKLLDFFCFLAARGLQIIIETHSDHIFNGLRKNIKMSRISERDSSIYFFKQNEDLISEPVKISVSKDGVIQNHEKGLFDQFDEDLDELLGL</sequence>
<feature type="domain" description="DUF3696" evidence="1">
    <location>
        <begin position="294"/>
        <end position="343"/>
    </location>
</feature>
<dbReference type="AlphaFoldDB" id="A0A9D2RAU0"/>
<reference evidence="3" key="1">
    <citation type="journal article" date="2021" name="PeerJ">
        <title>Extensive microbial diversity within the chicken gut microbiome revealed by metagenomics and culture.</title>
        <authorList>
            <person name="Gilroy R."/>
            <person name="Ravi A."/>
            <person name="Getino M."/>
            <person name="Pursley I."/>
            <person name="Horton D.L."/>
            <person name="Alikhan N.F."/>
            <person name="Baker D."/>
            <person name="Gharbi K."/>
            <person name="Hall N."/>
            <person name="Watson M."/>
            <person name="Adriaenssens E.M."/>
            <person name="Foster-Nyarko E."/>
            <person name="Jarju S."/>
            <person name="Secka A."/>
            <person name="Antonio M."/>
            <person name="Oren A."/>
            <person name="Chaudhuri R.R."/>
            <person name="La Ragione R."/>
            <person name="Hildebrand F."/>
            <person name="Pallen M.J."/>
        </authorList>
    </citation>
    <scope>NUCLEOTIDE SEQUENCE</scope>
    <source>
        <strain evidence="3">ChiW19-6364</strain>
    </source>
</reference>
<feature type="domain" description="ATPase AAA-type core" evidence="2">
    <location>
        <begin position="23"/>
        <end position="281"/>
    </location>
</feature>
<protein>
    <submittedName>
        <fullName evidence="3">DUF3696 domain-containing protein</fullName>
    </submittedName>
</protein>
<dbReference type="InterPro" id="IPR022532">
    <property type="entry name" value="DUF3696"/>
</dbReference>
<dbReference type="GO" id="GO:0016887">
    <property type="term" value="F:ATP hydrolysis activity"/>
    <property type="evidence" value="ECO:0007669"/>
    <property type="project" value="InterPro"/>
</dbReference>
<dbReference type="Pfam" id="PF12476">
    <property type="entry name" value="DUF3696"/>
    <property type="match status" value="1"/>
</dbReference>
<dbReference type="EMBL" id="DWUX01000230">
    <property type="protein sequence ID" value="HJD41032.1"/>
    <property type="molecule type" value="Genomic_DNA"/>
</dbReference>
<evidence type="ECO:0000313" key="4">
    <source>
        <dbReference type="Proteomes" id="UP000823850"/>
    </source>
</evidence>
<proteinExistence type="predicted"/>
<dbReference type="Proteomes" id="UP000823850">
    <property type="component" value="Unassembled WGS sequence"/>
</dbReference>
<dbReference type="Pfam" id="PF13304">
    <property type="entry name" value="AAA_21"/>
    <property type="match status" value="1"/>
</dbReference>